<dbReference type="GO" id="GO:0003910">
    <property type="term" value="F:DNA ligase (ATP) activity"/>
    <property type="evidence" value="ECO:0007669"/>
    <property type="project" value="UniProtKB-EC"/>
</dbReference>
<dbReference type="InterPro" id="IPR012340">
    <property type="entry name" value="NA-bd_OB-fold"/>
</dbReference>
<protein>
    <recommendedName>
        <fullName evidence="2">DNA ligase (ATP)</fullName>
        <ecNumber evidence="2">6.5.1.1</ecNumber>
    </recommendedName>
</protein>
<dbReference type="SUPFAM" id="SSF56091">
    <property type="entry name" value="DNA ligase/mRNA capping enzyme, catalytic domain"/>
    <property type="match status" value="1"/>
</dbReference>
<evidence type="ECO:0000256" key="1">
    <source>
        <dbReference type="ARBA" id="ARBA00007572"/>
    </source>
</evidence>
<dbReference type="Proteomes" id="UP001147653">
    <property type="component" value="Unassembled WGS sequence"/>
</dbReference>
<dbReference type="CDD" id="cd07970">
    <property type="entry name" value="OBF_DNA_ligase_LigC"/>
    <property type="match status" value="1"/>
</dbReference>
<keyword evidence="3 7" id="KW-0436">Ligase</keyword>
<dbReference type="Gene3D" id="3.30.1490.70">
    <property type="match status" value="1"/>
</dbReference>
<dbReference type="InterPro" id="IPR012310">
    <property type="entry name" value="DNA_ligase_ATP-dep_cent"/>
</dbReference>
<keyword evidence="8" id="KW-1185">Reference proteome</keyword>
<comment type="catalytic activity">
    <reaction evidence="4">
        <text>ATP + (deoxyribonucleotide)n-3'-hydroxyl + 5'-phospho-(deoxyribonucleotide)m = (deoxyribonucleotide)n+m + AMP + diphosphate.</text>
        <dbReference type="EC" id="6.5.1.1"/>
    </reaction>
</comment>
<dbReference type="InterPro" id="IPR044117">
    <property type="entry name" value="OBF_LigC-like"/>
</dbReference>
<feature type="domain" description="DNA ligase ATP-dependent C-terminal" evidence="6">
    <location>
        <begin position="207"/>
        <end position="302"/>
    </location>
</feature>
<dbReference type="InterPro" id="IPR012309">
    <property type="entry name" value="DNA_ligase_ATP-dep_C"/>
</dbReference>
<evidence type="ECO:0000313" key="7">
    <source>
        <dbReference type="EMBL" id="MDA0184628.1"/>
    </source>
</evidence>
<dbReference type="GO" id="GO:0006281">
    <property type="term" value="P:DNA repair"/>
    <property type="evidence" value="ECO:0007669"/>
    <property type="project" value="InterPro"/>
</dbReference>
<organism evidence="7 8">
    <name type="scientific">Solirubrobacter phytolaccae</name>
    <dbReference type="NCBI Taxonomy" id="1404360"/>
    <lineage>
        <taxon>Bacteria</taxon>
        <taxon>Bacillati</taxon>
        <taxon>Actinomycetota</taxon>
        <taxon>Thermoleophilia</taxon>
        <taxon>Solirubrobacterales</taxon>
        <taxon>Solirubrobacteraceae</taxon>
        <taxon>Solirubrobacter</taxon>
    </lineage>
</organism>
<dbReference type="InterPro" id="IPR044119">
    <property type="entry name" value="Adenylation_LigC-like"/>
</dbReference>
<evidence type="ECO:0000259" key="6">
    <source>
        <dbReference type="Pfam" id="PF04679"/>
    </source>
</evidence>
<feature type="domain" description="ATP-dependent DNA ligase family profile" evidence="5">
    <location>
        <begin position="11"/>
        <end position="188"/>
    </location>
</feature>
<dbReference type="EMBL" id="JAPDDP010000081">
    <property type="protein sequence ID" value="MDA0184628.1"/>
    <property type="molecule type" value="Genomic_DNA"/>
</dbReference>
<dbReference type="RefSeq" id="WP_270029082.1">
    <property type="nucleotide sequence ID" value="NZ_JAPDDP010000081.1"/>
</dbReference>
<dbReference type="PANTHER" id="PTHR45674">
    <property type="entry name" value="DNA LIGASE 1/3 FAMILY MEMBER"/>
    <property type="match status" value="1"/>
</dbReference>
<proteinExistence type="inferred from homology"/>
<dbReference type="InterPro" id="IPR050191">
    <property type="entry name" value="ATP-dep_DNA_ligase"/>
</dbReference>
<dbReference type="PANTHER" id="PTHR45674:SF4">
    <property type="entry name" value="DNA LIGASE 1"/>
    <property type="match status" value="1"/>
</dbReference>
<accession>A0A9X3NDS9</accession>
<comment type="similarity">
    <text evidence="1">Belongs to the ATP-dependent DNA ligase family.</text>
</comment>
<dbReference type="Gene3D" id="3.30.470.30">
    <property type="entry name" value="DNA ligase/mRNA capping enzyme"/>
    <property type="match status" value="1"/>
</dbReference>
<dbReference type="GO" id="GO:0005524">
    <property type="term" value="F:ATP binding"/>
    <property type="evidence" value="ECO:0007669"/>
    <property type="project" value="InterPro"/>
</dbReference>
<comment type="caution">
    <text evidence="7">The sequence shown here is derived from an EMBL/GenBank/DDBJ whole genome shotgun (WGS) entry which is preliminary data.</text>
</comment>
<dbReference type="Pfam" id="PF01068">
    <property type="entry name" value="DNA_ligase_A_M"/>
    <property type="match status" value="1"/>
</dbReference>
<reference evidence="7" key="1">
    <citation type="submission" date="2022-10" db="EMBL/GenBank/DDBJ databases">
        <title>The WGS of Solirubrobacter phytolaccae KCTC 29190.</title>
        <authorList>
            <person name="Jiang Z."/>
        </authorList>
    </citation>
    <scope>NUCLEOTIDE SEQUENCE</scope>
    <source>
        <strain evidence="7">KCTC 29190</strain>
    </source>
</reference>
<dbReference type="Gene3D" id="2.40.50.140">
    <property type="entry name" value="Nucleic acid-binding proteins"/>
    <property type="match status" value="1"/>
</dbReference>
<dbReference type="AlphaFoldDB" id="A0A9X3NDS9"/>
<evidence type="ECO:0000313" key="8">
    <source>
        <dbReference type="Proteomes" id="UP001147653"/>
    </source>
</evidence>
<dbReference type="NCBIfam" id="NF006078">
    <property type="entry name" value="PRK08224.1"/>
    <property type="match status" value="1"/>
</dbReference>
<name>A0A9X3NDS9_9ACTN</name>
<evidence type="ECO:0000256" key="2">
    <source>
        <dbReference type="ARBA" id="ARBA00012727"/>
    </source>
</evidence>
<dbReference type="Pfam" id="PF04679">
    <property type="entry name" value="DNA_ligase_A_C"/>
    <property type="match status" value="1"/>
</dbReference>
<evidence type="ECO:0000256" key="3">
    <source>
        <dbReference type="ARBA" id="ARBA00022598"/>
    </source>
</evidence>
<dbReference type="EC" id="6.5.1.1" evidence="2"/>
<gene>
    <name evidence="7" type="ORF">OJ997_30280</name>
</gene>
<dbReference type="CDD" id="cd07905">
    <property type="entry name" value="Adenylation_DNA_ligase_LigC"/>
    <property type="match status" value="1"/>
</dbReference>
<dbReference type="SUPFAM" id="SSF50249">
    <property type="entry name" value="Nucleic acid-binding proteins"/>
    <property type="match status" value="1"/>
</dbReference>
<evidence type="ECO:0000256" key="4">
    <source>
        <dbReference type="ARBA" id="ARBA00034003"/>
    </source>
</evidence>
<sequence length="314" mass="35314">MALPHKPPLLPQLARPAKQLPVGEGWAYEPKWDGFRAIAFVDGADVYLQSRSGKPLRRYFPELTFPEGRYVLDGEIVLFDAEGRQDFDALGQRIHPAESRINLLAEQTPTTFVAFDLLALEDESLLALPQRERRERLIAFISDPLQLCPSTEDPAEAEPWLEDREGVIAKRQDAPYAPGKRVGMSKIKRVRTIDAVVMGWRPGKEPGTVGSLILGLHDADGTLRTVGHTSGIKAADKKTLPAKLAPYETGERGQGDPSRWDNARDLEWVELRPELVIEITFDHTSNDRIRHGTKLVRWRDDKKPEECGMDQLKS</sequence>
<evidence type="ECO:0000259" key="5">
    <source>
        <dbReference type="Pfam" id="PF01068"/>
    </source>
</evidence>
<dbReference type="GO" id="GO:0006310">
    <property type="term" value="P:DNA recombination"/>
    <property type="evidence" value="ECO:0007669"/>
    <property type="project" value="InterPro"/>
</dbReference>